<protein>
    <submittedName>
        <fullName evidence="2">Uncharacterized protein</fullName>
    </submittedName>
</protein>
<sequence length="684" mass="70989">MAARHRYRRGASQRLRPHPLALMAPIAAVVAGVLIAGTVAQAQDVLSLPSTRSTTRLAPDAAQAPAARDLPVSIAPSTGSATPAASANASSSPASASSGSVLTASGRVDPAAYRRMAARLATAAGITYRFGSPASIRTGAQQSSPIWQPPAKRFAGNGTSTDRTYQVAGPQRLGRDDYSSDQGQVGYVPTKGSPAVGVDHIETLAMSQNTFSYAPRPSWTYYGKGHPDPDLLAGSDTVRCLNRIGAAPGRFVAQARAYAHGEATANSLIAFDNGVVAAAGTNTARGAVCAKLPAGLRPSAISVTNGNEFALVTAWNTRTLKSELVVIALGGSQRNGSFWSFDWAASYPGLRNYGRPTFAKVLGTVPLPVAAATSLSAVSDNSFPVQLSGPGGGNAQLGDLTLADENNRQSFIRGTNRGKLASAGYAVVASREEKKVVFVDLQPLFQQMTRAYLGPRAAFDAAISTMGQQAHQFPKKFSALPAGKPRVVKTVVLRRAPASVAGMLSGASTPRAYVGTVDGVLHVFAVGGLTSAKSATAAGVREVGRIKVGANPTGITYVKDRATGDAVRQSLDDTVIVTSRGTRAVQWVRVNGSSGSVVRTLRDTRLLDPVAAEDNNTHGTESYVVTVADYSGAKVASYRYGPVIFRTAGGARFGLGPDGHAAFEFGGSYRPGGRPFSISITNVT</sequence>
<feature type="region of interest" description="Disordered" evidence="1">
    <location>
        <begin position="137"/>
        <end position="165"/>
    </location>
</feature>
<feature type="compositionally biased region" description="Low complexity" evidence="1">
    <location>
        <begin position="56"/>
        <end position="100"/>
    </location>
</feature>
<organism evidence="2 3">
    <name type="scientific">Amnibacterium soli</name>
    <dbReference type="NCBI Taxonomy" id="1282736"/>
    <lineage>
        <taxon>Bacteria</taxon>
        <taxon>Bacillati</taxon>
        <taxon>Actinomycetota</taxon>
        <taxon>Actinomycetes</taxon>
        <taxon>Micrococcales</taxon>
        <taxon>Microbacteriaceae</taxon>
        <taxon>Amnibacterium</taxon>
    </lineage>
</organism>
<evidence type="ECO:0000313" key="2">
    <source>
        <dbReference type="EMBL" id="GAA4753494.1"/>
    </source>
</evidence>
<dbReference type="EMBL" id="BAABLP010000006">
    <property type="protein sequence ID" value="GAA4753494.1"/>
    <property type="molecule type" value="Genomic_DNA"/>
</dbReference>
<evidence type="ECO:0000256" key="1">
    <source>
        <dbReference type="SAM" id="MobiDB-lite"/>
    </source>
</evidence>
<gene>
    <name evidence="2" type="ORF">GCM10025783_27990</name>
</gene>
<dbReference type="RefSeq" id="WP_345481915.1">
    <property type="nucleotide sequence ID" value="NZ_BAABLP010000006.1"/>
</dbReference>
<accession>A0ABP8ZD42</accession>
<proteinExistence type="predicted"/>
<feature type="region of interest" description="Disordered" evidence="1">
    <location>
        <begin position="50"/>
        <end position="102"/>
    </location>
</feature>
<reference evidence="3" key="1">
    <citation type="journal article" date="2019" name="Int. J. Syst. Evol. Microbiol.">
        <title>The Global Catalogue of Microorganisms (GCM) 10K type strain sequencing project: providing services to taxonomists for standard genome sequencing and annotation.</title>
        <authorList>
            <consortium name="The Broad Institute Genomics Platform"/>
            <consortium name="The Broad Institute Genome Sequencing Center for Infectious Disease"/>
            <person name="Wu L."/>
            <person name="Ma J."/>
        </authorList>
    </citation>
    <scope>NUCLEOTIDE SEQUENCE [LARGE SCALE GENOMIC DNA]</scope>
    <source>
        <strain evidence="3">JCM 19015</strain>
    </source>
</reference>
<keyword evidence="3" id="KW-1185">Reference proteome</keyword>
<evidence type="ECO:0000313" key="3">
    <source>
        <dbReference type="Proteomes" id="UP001500121"/>
    </source>
</evidence>
<dbReference type="Proteomes" id="UP001500121">
    <property type="component" value="Unassembled WGS sequence"/>
</dbReference>
<comment type="caution">
    <text evidence="2">The sequence shown here is derived from an EMBL/GenBank/DDBJ whole genome shotgun (WGS) entry which is preliminary data.</text>
</comment>
<name>A0ABP8ZD42_9MICO</name>